<comment type="subcellular location">
    <subcellularLocation>
        <location evidence="1">Membrane</location>
        <topology evidence="1">Single-pass membrane protein</topology>
    </subcellularLocation>
</comment>
<dbReference type="PANTHER" id="PTHR11102">
    <property type="entry name" value="SEL-1-LIKE PROTEIN"/>
    <property type="match status" value="1"/>
</dbReference>
<feature type="domain" description="TonB C-terminal" evidence="6">
    <location>
        <begin position="195"/>
        <end position="292"/>
    </location>
</feature>
<feature type="signal peptide" evidence="5">
    <location>
        <begin position="1"/>
        <end position="32"/>
    </location>
</feature>
<dbReference type="NCBIfam" id="TIGR01352">
    <property type="entry name" value="tonB_Cterm"/>
    <property type="match status" value="1"/>
</dbReference>
<evidence type="ECO:0000256" key="5">
    <source>
        <dbReference type="SAM" id="SignalP"/>
    </source>
</evidence>
<proteinExistence type="predicted"/>
<dbReference type="InterPro" id="IPR011990">
    <property type="entry name" value="TPR-like_helical_dom_sf"/>
</dbReference>
<feature type="chain" id="PRO_5021335479" evidence="5">
    <location>
        <begin position="33"/>
        <end position="297"/>
    </location>
</feature>
<accession>A0A4Z0M894</accession>
<dbReference type="SMART" id="SM00671">
    <property type="entry name" value="SEL1"/>
    <property type="match status" value="3"/>
</dbReference>
<dbReference type="Gene3D" id="3.30.1150.10">
    <property type="match status" value="1"/>
</dbReference>
<dbReference type="Pfam" id="PF08238">
    <property type="entry name" value="Sel1"/>
    <property type="match status" value="3"/>
</dbReference>
<dbReference type="EMBL" id="SRLE01000002">
    <property type="protein sequence ID" value="TGD75606.1"/>
    <property type="molecule type" value="Genomic_DNA"/>
</dbReference>
<keyword evidence="4" id="KW-0472">Membrane</keyword>
<dbReference type="Proteomes" id="UP000298050">
    <property type="component" value="Unassembled WGS sequence"/>
</dbReference>
<dbReference type="Gene3D" id="1.25.40.10">
    <property type="entry name" value="Tetratricopeptide repeat domain"/>
    <property type="match status" value="1"/>
</dbReference>
<keyword evidence="3" id="KW-1133">Transmembrane helix</keyword>
<evidence type="ECO:0000256" key="3">
    <source>
        <dbReference type="ARBA" id="ARBA00022989"/>
    </source>
</evidence>
<dbReference type="OrthoDB" id="8561742at2"/>
<protein>
    <submittedName>
        <fullName evidence="7">TonB family protein</fullName>
    </submittedName>
</protein>
<sequence>MLSTFRQSTGIACRRAAAPGRIALLFALLALAPGLPVAVAAAVTPDAQDTAPPSDLVSESFGNRALLSFCQGHLYGENGYPLDIEKAFRWCRESAERGSAAAQMMLAEIYLMDDWVEHNPAEAVRWYTRAEEQGNAHAAFVLAVIYGTGDVVPQDRDKAYVYLMRAASAGHSDAIELLRSVNPDYKPPPTEAEIAVILEKNSALKFAPVYPPQALREGTEGYTVVEYTIDVTGRTADLRIIASEPAGVFDEASLNAARKFRYRPTLEDGVPVERRGVTNKFTFELEDDPGQSPGKSE</sequence>
<evidence type="ECO:0000313" key="7">
    <source>
        <dbReference type="EMBL" id="TGD75606.1"/>
    </source>
</evidence>
<evidence type="ECO:0000313" key="8">
    <source>
        <dbReference type="Proteomes" id="UP000298050"/>
    </source>
</evidence>
<dbReference type="InterPro" id="IPR006260">
    <property type="entry name" value="TonB/TolA_C"/>
</dbReference>
<name>A0A4Z0M894_9GAMM</name>
<evidence type="ECO:0000256" key="1">
    <source>
        <dbReference type="ARBA" id="ARBA00004167"/>
    </source>
</evidence>
<gene>
    <name evidence="7" type="ORF">E4634_01565</name>
</gene>
<comment type="caution">
    <text evidence="7">The sequence shown here is derived from an EMBL/GenBank/DDBJ whole genome shotgun (WGS) entry which is preliminary data.</text>
</comment>
<evidence type="ECO:0000256" key="4">
    <source>
        <dbReference type="ARBA" id="ARBA00023136"/>
    </source>
</evidence>
<dbReference type="SUPFAM" id="SSF74653">
    <property type="entry name" value="TolA/TonB C-terminal domain"/>
    <property type="match status" value="1"/>
</dbReference>
<keyword evidence="8" id="KW-1185">Reference proteome</keyword>
<dbReference type="InterPro" id="IPR037682">
    <property type="entry name" value="TonB_C"/>
</dbReference>
<dbReference type="SUPFAM" id="SSF81901">
    <property type="entry name" value="HCP-like"/>
    <property type="match status" value="1"/>
</dbReference>
<keyword evidence="2" id="KW-0812">Transmembrane</keyword>
<organism evidence="7 8">
    <name type="scientific">Mangrovimicrobium sediminis</name>
    <dbReference type="NCBI Taxonomy" id="2562682"/>
    <lineage>
        <taxon>Bacteria</taxon>
        <taxon>Pseudomonadati</taxon>
        <taxon>Pseudomonadota</taxon>
        <taxon>Gammaproteobacteria</taxon>
        <taxon>Cellvibrionales</taxon>
        <taxon>Halieaceae</taxon>
        <taxon>Mangrovimicrobium</taxon>
    </lineage>
</organism>
<evidence type="ECO:0000259" key="6">
    <source>
        <dbReference type="PROSITE" id="PS52015"/>
    </source>
</evidence>
<evidence type="ECO:0000256" key="2">
    <source>
        <dbReference type="ARBA" id="ARBA00022692"/>
    </source>
</evidence>
<dbReference type="PANTHER" id="PTHR11102:SF160">
    <property type="entry name" value="ERAD-ASSOCIATED E3 UBIQUITIN-PROTEIN LIGASE COMPONENT HRD3"/>
    <property type="match status" value="1"/>
</dbReference>
<keyword evidence="5" id="KW-0732">Signal</keyword>
<dbReference type="AlphaFoldDB" id="A0A4Z0M894"/>
<reference evidence="7 8" key="1">
    <citation type="submission" date="2019-04" db="EMBL/GenBank/DDBJ databases">
        <title>Taxonomy of novel Haliea sp. from mangrove soil of West Coast of India.</title>
        <authorList>
            <person name="Verma A."/>
            <person name="Kumar P."/>
            <person name="Krishnamurthi S."/>
        </authorList>
    </citation>
    <scope>NUCLEOTIDE SEQUENCE [LARGE SCALE GENOMIC DNA]</scope>
    <source>
        <strain evidence="7 8">SAOS-164</strain>
    </source>
</reference>
<dbReference type="PROSITE" id="PS52015">
    <property type="entry name" value="TONB_CTD"/>
    <property type="match status" value="1"/>
</dbReference>
<dbReference type="GO" id="GO:0055085">
    <property type="term" value="P:transmembrane transport"/>
    <property type="evidence" value="ECO:0007669"/>
    <property type="project" value="InterPro"/>
</dbReference>
<dbReference type="Pfam" id="PF03544">
    <property type="entry name" value="TonB_C"/>
    <property type="match status" value="1"/>
</dbReference>
<dbReference type="InterPro" id="IPR006597">
    <property type="entry name" value="Sel1-like"/>
</dbReference>
<dbReference type="InterPro" id="IPR050767">
    <property type="entry name" value="Sel1_AlgK"/>
</dbReference>
<dbReference type="GO" id="GO:0016020">
    <property type="term" value="C:membrane"/>
    <property type="evidence" value="ECO:0007669"/>
    <property type="project" value="UniProtKB-SubCell"/>
</dbReference>